<dbReference type="AlphaFoldDB" id="A0A7J8YLN5"/>
<dbReference type="EMBL" id="JABFAA010031200">
    <property type="protein sequence ID" value="MBA0700491.1"/>
    <property type="molecule type" value="Genomic_DNA"/>
</dbReference>
<evidence type="ECO:0000256" key="1">
    <source>
        <dbReference type="SAM" id="Coils"/>
    </source>
</evidence>
<name>A0A7J8YLN5_GOSAI</name>
<organism evidence="2 3">
    <name type="scientific">Gossypium aridum</name>
    <name type="common">American cotton</name>
    <name type="synonym">Erioxylum aridum</name>
    <dbReference type="NCBI Taxonomy" id="34290"/>
    <lineage>
        <taxon>Eukaryota</taxon>
        <taxon>Viridiplantae</taxon>
        <taxon>Streptophyta</taxon>
        <taxon>Embryophyta</taxon>
        <taxon>Tracheophyta</taxon>
        <taxon>Spermatophyta</taxon>
        <taxon>Magnoliopsida</taxon>
        <taxon>eudicotyledons</taxon>
        <taxon>Gunneridae</taxon>
        <taxon>Pentapetalae</taxon>
        <taxon>rosids</taxon>
        <taxon>malvids</taxon>
        <taxon>Malvales</taxon>
        <taxon>Malvaceae</taxon>
        <taxon>Malvoideae</taxon>
        <taxon>Gossypium</taxon>
    </lineage>
</organism>
<proteinExistence type="predicted"/>
<dbReference type="Proteomes" id="UP000593577">
    <property type="component" value="Unassembled WGS sequence"/>
</dbReference>
<feature type="coiled-coil region" evidence="1">
    <location>
        <begin position="77"/>
        <end position="115"/>
    </location>
</feature>
<evidence type="ECO:0000313" key="3">
    <source>
        <dbReference type="Proteomes" id="UP000593577"/>
    </source>
</evidence>
<evidence type="ECO:0000313" key="2">
    <source>
        <dbReference type="EMBL" id="MBA0700491.1"/>
    </source>
</evidence>
<reference evidence="2 3" key="1">
    <citation type="journal article" date="2019" name="Genome Biol. Evol.">
        <title>Insights into the evolution of the New World diploid cottons (Gossypium, subgenus Houzingenia) based on genome sequencing.</title>
        <authorList>
            <person name="Grover C.E."/>
            <person name="Arick M.A. 2nd"/>
            <person name="Thrash A."/>
            <person name="Conover J.L."/>
            <person name="Sanders W.S."/>
            <person name="Peterson D.G."/>
            <person name="Frelichowski J.E."/>
            <person name="Scheffler J.A."/>
            <person name="Scheffler B.E."/>
            <person name="Wendel J.F."/>
        </authorList>
    </citation>
    <scope>NUCLEOTIDE SEQUENCE [LARGE SCALE GENOMIC DNA]</scope>
    <source>
        <strain evidence="2">185</strain>
        <tissue evidence="2">Leaf</tissue>
    </source>
</reference>
<keyword evidence="1" id="KW-0175">Coiled coil</keyword>
<keyword evidence="3" id="KW-1185">Reference proteome</keyword>
<comment type="caution">
    <text evidence="2">The sequence shown here is derived from an EMBL/GenBank/DDBJ whole genome shotgun (WGS) entry which is preliminary data.</text>
</comment>
<gene>
    <name evidence="2" type="ORF">Goari_027202</name>
</gene>
<accession>A0A7J8YLN5</accession>
<protein>
    <submittedName>
        <fullName evidence="2">Uncharacterized protein</fullName>
    </submittedName>
</protein>
<sequence length="188" mass="21527">MSKEESEQRWARKSLKEMISAVEKCVGKLNGSMEDLKEALDGVEGRIDNWKEQSRDYAKLSLNSTMDKVNELFNSHKDKLSDRNNALEAMMLALKEETMATVMALSTRIEELERELALVCGDKACTRCGQFLEEDGQCPKGIVDDMIKVNTASMFLTDIELLWWQGRTTNKRQCEIGMWQEFQCKLKG</sequence>